<feature type="domain" description="D-isomer specific 2-hydroxyacid dehydrogenase NAD-binding" evidence="3">
    <location>
        <begin position="101"/>
        <end position="270"/>
    </location>
</feature>
<gene>
    <name evidence="4" type="ORF">Aau02nite_90500</name>
</gene>
<dbReference type="CDD" id="cd12166">
    <property type="entry name" value="2-Hacid_dh_7"/>
    <property type="match status" value="1"/>
</dbReference>
<proteinExistence type="predicted"/>
<dbReference type="InterPro" id="IPR029753">
    <property type="entry name" value="D-isomer_DH_CS"/>
</dbReference>
<dbReference type="AlphaFoldDB" id="A0A919VYH9"/>
<evidence type="ECO:0000313" key="4">
    <source>
        <dbReference type="EMBL" id="GIM80427.1"/>
    </source>
</evidence>
<reference evidence="4" key="1">
    <citation type="submission" date="2021-03" db="EMBL/GenBank/DDBJ databases">
        <title>Whole genome shotgun sequence of Actinoplanes auranticolor NBRC 12245.</title>
        <authorList>
            <person name="Komaki H."/>
            <person name="Tamura T."/>
        </authorList>
    </citation>
    <scope>NUCLEOTIDE SEQUENCE</scope>
    <source>
        <strain evidence="4">NBRC 12245</strain>
    </source>
</reference>
<dbReference type="InterPro" id="IPR006140">
    <property type="entry name" value="D-isomer_DH_NAD-bd"/>
</dbReference>
<evidence type="ECO:0000313" key="5">
    <source>
        <dbReference type="Proteomes" id="UP000681340"/>
    </source>
</evidence>
<dbReference type="PANTHER" id="PTHR43333">
    <property type="entry name" value="2-HACID_DH_C DOMAIN-CONTAINING PROTEIN"/>
    <property type="match status" value="1"/>
</dbReference>
<dbReference type="Proteomes" id="UP000681340">
    <property type="component" value="Unassembled WGS sequence"/>
</dbReference>
<dbReference type="Pfam" id="PF02826">
    <property type="entry name" value="2-Hacid_dh_C"/>
    <property type="match status" value="1"/>
</dbReference>
<protein>
    <submittedName>
        <fullName evidence="4">Dehydrogenase</fullName>
    </submittedName>
</protein>
<keyword evidence="2" id="KW-0520">NAD</keyword>
<evidence type="ECO:0000256" key="1">
    <source>
        <dbReference type="ARBA" id="ARBA00023002"/>
    </source>
</evidence>
<keyword evidence="1" id="KW-0560">Oxidoreductase</keyword>
<dbReference type="SUPFAM" id="SSF51735">
    <property type="entry name" value="NAD(P)-binding Rossmann-fold domains"/>
    <property type="match status" value="1"/>
</dbReference>
<dbReference type="RefSeq" id="WP_212994824.1">
    <property type="nucleotide sequence ID" value="NZ_BAABEA010000014.1"/>
</dbReference>
<dbReference type="PANTHER" id="PTHR43333:SF1">
    <property type="entry name" value="D-ISOMER SPECIFIC 2-HYDROXYACID DEHYDROGENASE NAD-BINDING DOMAIN-CONTAINING PROTEIN"/>
    <property type="match status" value="1"/>
</dbReference>
<dbReference type="PROSITE" id="PS00671">
    <property type="entry name" value="D_2_HYDROXYACID_DH_3"/>
    <property type="match status" value="1"/>
</dbReference>
<evidence type="ECO:0000256" key="2">
    <source>
        <dbReference type="ARBA" id="ARBA00023027"/>
    </source>
</evidence>
<keyword evidence="5" id="KW-1185">Reference proteome</keyword>
<evidence type="ECO:0000259" key="3">
    <source>
        <dbReference type="Pfam" id="PF02826"/>
    </source>
</evidence>
<dbReference type="GO" id="GO:0051287">
    <property type="term" value="F:NAD binding"/>
    <property type="evidence" value="ECO:0007669"/>
    <property type="project" value="InterPro"/>
</dbReference>
<organism evidence="4 5">
    <name type="scientific">Actinoplanes auranticolor</name>
    <dbReference type="NCBI Taxonomy" id="47988"/>
    <lineage>
        <taxon>Bacteria</taxon>
        <taxon>Bacillati</taxon>
        <taxon>Actinomycetota</taxon>
        <taxon>Actinomycetes</taxon>
        <taxon>Micromonosporales</taxon>
        <taxon>Micromonosporaceae</taxon>
        <taxon>Actinoplanes</taxon>
    </lineage>
</organism>
<sequence>MKIWIPHKLGLTYLHDVPYDVQIEVADDPAALPSDPGSVGFLVPTFLNQPQMHDIVPRMRSLEVLQLPSAGSDGWTHLPPPTTVICDARGLHSAATAEWVLAAMLAQLREFPFFRSAQLAGAWTPRPGRDLAGQRVLLIGAGSVGRAVARRLKPFEVELTVVARSARPAEGIRAIAELPGLLPCADVVILAVSLTEATRHLAGRELLAALPDGALVVNASRGPVVDTPALLAELERGRLRAALDVTDPEPLPTGHPLWSQSGALITPHAGAVTEKLPERVYRLVRRQVDRWLAGEPLRNRLAR</sequence>
<accession>A0A919VYH9</accession>
<name>A0A919VYH9_9ACTN</name>
<dbReference type="EMBL" id="BOQL01000099">
    <property type="protein sequence ID" value="GIM80427.1"/>
    <property type="molecule type" value="Genomic_DNA"/>
</dbReference>
<dbReference type="GO" id="GO:0016616">
    <property type="term" value="F:oxidoreductase activity, acting on the CH-OH group of donors, NAD or NADP as acceptor"/>
    <property type="evidence" value="ECO:0007669"/>
    <property type="project" value="UniProtKB-ARBA"/>
</dbReference>
<comment type="caution">
    <text evidence="4">The sequence shown here is derived from an EMBL/GenBank/DDBJ whole genome shotgun (WGS) entry which is preliminary data.</text>
</comment>
<dbReference type="Gene3D" id="3.40.50.720">
    <property type="entry name" value="NAD(P)-binding Rossmann-like Domain"/>
    <property type="match status" value="2"/>
</dbReference>
<dbReference type="InterPro" id="IPR036291">
    <property type="entry name" value="NAD(P)-bd_dom_sf"/>
</dbReference>